<dbReference type="InterPro" id="IPR050087">
    <property type="entry name" value="AON_synthase_class-II"/>
</dbReference>
<dbReference type="InterPro" id="IPR015424">
    <property type="entry name" value="PyrdxlP-dep_Trfase"/>
</dbReference>
<dbReference type="EC" id="2.3.1.47" evidence="5"/>
<dbReference type="Pfam" id="PF00155">
    <property type="entry name" value="Aminotran_1_2"/>
    <property type="match status" value="1"/>
</dbReference>
<evidence type="ECO:0000256" key="1">
    <source>
        <dbReference type="ARBA" id="ARBA00001933"/>
    </source>
</evidence>
<dbReference type="GO" id="GO:0009102">
    <property type="term" value="P:biotin biosynthetic process"/>
    <property type="evidence" value="ECO:0007669"/>
    <property type="project" value="TreeGrafter"/>
</dbReference>
<name>A0A2P5SZ02_9GAMM</name>
<evidence type="ECO:0000256" key="3">
    <source>
        <dbReference type="ARBA" id="ARBA00022898"/>
    </source>
</evidence>
<dbReference type="PANTHER" id="PTHR13693:SF100">
    <property type="entry name" value="8-AMINO-7-OXONONANOATE SYNTHASE"/>
    <property type="match status" value="1"/>
</dbReference>
<accession>A0A2P5SZ02</accession>
<dbReference type="Gene3D" id="3.40.640.10">
    <property type="entry name" value="Type I PLP-dependent aspartate aminotransferase-like (Major domain)"/>
    <property type="match status" value="1"/>
</dbReference>
<organism evidence="5 6">
    <name type="scientific">Candidatus Pantoea edessiphila</name>
    <dbReference type="NCBI Taxonomy" id="2044610"/>
    <lineage>
        <taxon>Bacteria</taxon>
        <taxon>Pseudomonadati</taxon>
        <taxon>Pseudomonadota</taxon>
        <taxon>Gammaproteobacteria</taxon>
        <taxon>Enterobacterales</taxon>
        <taxon>Erwiniaceae</taxon>
        <taxon>Pantoea</taxon>
    </lineage>
</organism>
<gene>
    <name evidence="5" type="ORF">CRV11_01335</name>
</gene>
<comment type="caution">
    <text evidence="5">The sequence shown here is derived from an EMBL/GenBank/DDBJ whole genome shotgun (WGS) entry which is preliminary data.</text>
</comment>
<dbReference type="SUPFAM" id="SSF53383">
    <property type="entry name" value="PLP-dependent transferases"/>
    <property type="match status" value="1"/>
</dbReference>
<evidence type="ECO:0000256" key="2">
    <source>
        <dbReference type="ARBA" id="ARBA00022679"/>
    </source>
</evidence>
<dbReference type="Gene3D" id="3.90.1150.10">
    <property type="entry name" value="Aspartate Aminotransferase, domain 1"/>
    <property type="match status" value="1"/>
</dbReference>
<dbReference type="GO" id="GO:0008710">
    <property type="term" value="F:8-amino-7-oxononanoate synthase activity"/>
    <property type="evidence" value="ECO:0007669"/>
    <property type="project" value="UniProtKB-EC"/>
</dbReference>
<comment type="cofactor">
    <cofactor evidence="1">
        <name>pyridoxal 5'-phosphate</name>
        <dbReference type="ChEBI" id="CHEBI:597326"/>
    </cofactor>
</comment>
<dbReference type="EMBL" id="PDKS01000001">
    <property type="protein sequence ID" value="PPI87555.1"/>
    <property type="molecule type" value="Genomic_DNA"/>
</dbReference>
<dbReference type="InterPro" id="IPR015422">
    <property type="entry name" value="PyrdxlP-dep_Trfase_small"/>
</dbReference>
<dbReference type="AlphaFoldDB" id="A0A2P5SZ02"/>
<sequence length="383" mass="42954">MSWEQRIHKYLSIQMFTDKWRERYIIDENNTRLLRVGKKIYINFSSNDYLGLNRHPLIIKSWNQGMSLAGVGASASGHITGFSKYHADLEMQIADWLGYSRALLFISGFNANQAVINLLAKKNDHIIADKLIHASLVDAVTHSPAKLYRFNHNIMESLMFYLNISCAGEKLVLTEGIFSMDGDKAPLKIIYKTAQESKSWLLVDDSHGIGIIGDEGRGSCWSEGVKPELLTISFSKAFGISGGALLCEKDTADYFLQFSKHLIYSTCMPPAQAFALQTALNLVKKSKYLRYRLNENIKYFQMGIKSTPWKIISSNSAIQPLIIGDICNAKVISMKLAKAGCWVNVIKPPTVLTGTTRIRITLSAVHKFEDIDILLEALNHAAR</sequence>
<dbReference type="GO" id="GO:0030170">
    <property type="term" value="F:pyridoxal phosphate binding"/>
    <property type="evidence" value="ECO:0007669"/>
    <property type="project" value="InterPro"/>
</dbReference>
<evidence type="ECO:0000313" key="6">
    <source>
        <dbReference type="Proteomes" id="UP000296034"/>
    </source>
</evidence>
<dbReference type="OrthoDB" id="9807157at2"/>
<evidence type="ECO:0000259" key="4">
    <source>
        <dbReference type="Pfam" id="PF00155"/>
    </source>
</evidence>
<protein>
    <submittedName>
        <fullName evidence="5">8-amino-7-oxononanoate synthase</fullName>
        <ecNumber evidence="5">2.3.1.47</ecNumber>
    </submittedName>
</protein>
<keyword evidence="2 5" id="KW-0808">Transferase</keyword>
<dbReference type="InterPro" id="IPR015421">
    <property type="entry name" value="PyrdxlP-dep_Trfase_major"/>
</dbReference>
<feature type="domain" description="Aminotransferase class I/classII large" evidence="4">
    <location>
        <begin position="40"/>
        <end position="378"/>
    </location>
</feature>
<reference evidence="5 6" key="1">
    <citation type="journal article" date="2018" name="Genome Biol. Evol.">
        <title>Cladogenesis and Genomic Streamlining in Extracellular Endosymbionts of Tropical Stink Bugs.</title>
        <authorList>
            <person name="Otero-Bravo A."/>
            <person name="Goffredi S."/>
            <person name="Sabree Z.L."/>
        </authorList>
    </citation>
    <scope>NUCLEOTIDE SEQUENCE [LARGE SCALE GENOMIC DNA]</scope>
    <source>
        <strain evidence="5 6">SoET</strain>
    </source>
</reference>
<evidence type="ECO:0000313" key="5">
    <source>
        <dbReference type="EMBL" id="PPI87555.1"/>
    </source>
</evidence>
<dbReference type="Proteomes" id="UP000296034">
    <property type="component" value="Unassembled WGS sequence"/>
</dbReference>
<keyword evidence="5" id="KW-0012">Acyltransferase</keyword>
<dbReference type="PANTHER" id="PTHR13693">
    <property type="entry name" value="CLASS II AMINOTRANSFERASE/8-AMINO-7-OXONONANOATE SYNTHASE"/>
    <property type="match status" value="1"/>
</dbReference>
<dbReference type="InterPro" id="IPR004839">
    <property type="entry name" value="Aminotransferase_I/II_large"/>
</dbReference>
<keyword evidence="3" id="KW-0663">Pyridoxal phosphate</keyword>
<dbReference type="RefSeq" id="WP_136131551.1">
    <property type="nucleotide sequence ID" value="NZ_PDKS01000001.1"/>
</dbReference>
<proteinExistence type="predicted"/>